<evidence type="ECO:0000313" key="9">
    <source>
        <dbReference type="EMBL" id="TDY61406.1"/>
    </source>
</evidence>
<keyword evidence="6 7" id="KW-0998">Cell outer membrane</keyword>
<dbReference type="Pfam" id="PF13715">
    <property type="entry name" value="CarbopepD_reg_2"/>
    <property type="match status" value="1"/>
</dbReference>
<name>A0A4R8MCB6_9FLAO</name>
<organism evidence="9 10">
    <name type="scientific">Algibacter lectus</name>
    <dbReference type="NCBI Taxonomy" id="221126"/>
    <lineage>
        <taxon>Bacteria</taxon>
        <taxon>Pseudomonadati</taxon>
        <taxon>Bacteroidota</taxon>
        <taxon>Flavobacteriia</taxon>
        <taxon>Flavobacteriales</taxon>
        <taxon>Flavobacteriaceae</taxon>
        <taxon>Algibacter</taxon>
    </lineage>
</organism>
<dbReference type="PROSITE" id="PS52016">
    <property type="entry name" value="TONB_DEPENDENT_REC_3"/>
    <property type="match status" value="1"/>
</dbReference>
<dbReference type="EMBL" id="SORL01000009">
    <property type="protein sequence ID" value="TDY61406.1"/>
    <property type="molecule type" value="Genomic_DNA"/>
</dbReference>
<keyword evidence="4 7" id="KW-0812">Transmembrane</keyword>
<keyword evidence="10" id="KW-1185">Reference proteome</keyword>
<dbReference type="InterPro" id="IPR037066">
    <property type="entry name" value="Plug_dom_sf"/>
</dbReference>
<dbReference type="Gene3D" id="2.60.40.1120">
    <property type="entry name" value="Carboxypeptidase-like, regulatory domain"/>
    <property type="match status" value="1"/>
</dbReference>
<evidence type="ECO:0000256" key="7">
    <source>
        <dbReference type="PROSITE-ProRule" id="PRU01360"/>
    </source>
</evidence>
<dbReference type="Gene3D" id="2.40.170.20">
    <property type="entry name" value="TonB-dependent receptor, beta-barrel domain"/>
    <property type="match status" value="1"/>
</dbReference>
<dbReference type="InterPro" id="IPR039426">
    <property type="entry name" value="TonB-dep_rcpt-like"/>
</dbReference>
<comment type="subcellular location">
    <subcellularLocation>
        <location evidence="1 7">Cell outer membrane</location>
        <topology evidence="1 7">Multi-pass membrane protein</topology>
    </subcellularLocation>
</comment>
<keyword evidence="3 7" id="KW-1134">Transmembrane beta strand</keyword>
<dbReference type="GO" id="GO:0009279">
    <property type="term" value="C:cell outer membrane"/>
    <property type="evidence" value="ECO:0007669"/>
    <property type="project" value="UniProtKB-SubCell"/>
</dbReference>
<gene>
    <name evidence="9" type="ORF">DFQ06_2739</name>
</gene>
<comment type="caution">
    <text evidence="9">The sequence shown here is derived from an EMBL/GenBank/DDBJ whole genome shotgun (WGS) entry which is preliminary data.</text>
</comment>
<evidence type="ECO:0000256" key="4">
    <source>
        <dbReference type="ARBA" id="ARBA00022692"/>
    </source>
</evidence>
<evidence type="ECO:0000256" key="1">
    <source>
        <dbReference type="ARBA" id="ARBA00004571"/>
    </source>
</evidence>
<dbReference type="FunFam" id="2.170.130.10:FF:000003">
    <property type="entry name" value="SusC/RagA family TonB-linked outer membrane protein"/>
    <property type="match status" value="1"/>
</dbReference>
<dbReference type="AlphaFoldDB" id="A0A4R8MCB6"/>
<sequence length="1099" mass="122097">MNKIYSLIHLFRPFKHRGIKMIKSILICTSFIVSGYANAKTPFLTTMTELTEKEDKIDLKDYQQIEVSGIVLDEKGIPIPGVNILVQGTNRGTQTDFDGNFKLIAKKGEVLVVSSIGFKTQEIKIGNFTSLNITMIEDLTGLDEVVVVGFGTQTKEALVGAVSTVKPEDLKIPSSNLTASFAGRVPGVIAFQSSGEPGGGSDNAEFFIRGATTFGAYSSPLILIDNIELTADDLARISPDDIESFSVFKDATATAIYGARGANGVIAVKTKTGELGKPRVSVRYETTYSQATQNLEIADPLEYLRLHMDAVNTRNVSPNRNDRLPYLQNKIDNTLAGNINPFVYPVTNWQDELLQDFTKNQRLNFSVSGGGKVARYYVSGSVAQDNGILKVDNQANYNNNIDNKVYNLRSNVNIDLTSSTELIVNLNATVDDYRGPVPTGNQVYNMINRTNPVRYPAYYEADEANQFTEHLLFGNVDTGDGELAGYLNPYAELVRGYRDYSRSVNVLSLQVKQDLGGIVEGLKWRALGNITSTSSYNITREYEPYYYAIGDTDYNRANNTYTLTSLNPDSGTEYLNFTENEDSRVVNRNIYFESALNYDRTFNDKHAVSGLLVGILRESVDGNADDLQASLPSRNVGLSGRFTYSFDRRYFIEGNFGYNGSERFAEKNRYGFFPSVGAAWVISNENFFDNVDLISRLKLRGSYGVVGNANIGNRNDRFFYLSNVNLNDSGAGAQFGTFGQESSAGVSISRYENPHISWERAYKQNYGLEINLLKDAIQLQAEYFKQTTTDILQTRSDIPSFLGLQASPVANLGEGKSNGFEFTLLVNHNFNKDWWLQATANFVKTSSEYTVYEESDLSATPWLSKLGNPFNQAYGLVAERLFIDDADVANSPEQQFGEVMPGDIKYTDINGDGIVSNLDIVPIGEPTQAEVSYGFGFSVGYKNLDISAFFAGLDNVSFFIDSAGITPFADTDANGDYLPDAISENQILQAFAYSHWSEENQDLYALWPRLSTYAVQNNNQTSSWWMRDGAFMRLKSLEIGYNFKPENGAVFGQASVRLYLSGTNLVHWSKFKLWDPELRGNGLNYPLQKTVNIGARVNL</sequence>
<keyword evidence="5 7" id="KW-0472">Membrane</keyword>
<dbReference type="SUPFAM" id="SSF56935">
    <property type="entry name" value="Porins"/>
    <property type="match status" value="1"/>
</dbReference>
<dbReference type="InterPro" id="IPR036942">
    <property type="entry name" value="Beta-barrel_TonB_sf"/>
</dbReference>
<dbReference type="SUPFAM" id="SSF49464">
    <property type="entry name" value="Carboxypeptidase regulatory domain-like"/>
    <property type="match status" value="1"/>
</dbReference>
<comment type="similarity">
    <text evidence="7">Belongs to the TonB-dependent receptor family.</text>
</comment>
<dbReference type="Proteomes" id="UP000294824">
    <property type="component" value="Unassembled WGS sequence"/>
</dbReference>
<dbReference type="NCBIfam" id="TIGR04057">
    <property type="entry name" value="SusC_RagA_signa"/>
    <property type="match status" value="1"/>
</dbReference>
<dbReference type="InterPro" id="IPR008969">
    <property type="entry name" value="CarboxyPept-like_regulatory"/>
</dbReference>
<proteinExistence type="inferred from homology"/>
<protein>
    <submittedName>
        <fullName evidence="9">TonB-linked SusC/RagA family outer membrane protein</fullName>
    </submittedName>
</protein>
<evidence type="ECO:0000313" key="10">
    <source>
        <dbReference type="Proteomes" id="UP000294824"/>
    </source>
</evidence>
<reference evidence="9 10" key="1">
    <citation type="submission" date="2019-03" db="EMBL/GenBank/DDBJ databases">
        <title>Genomic Encyclopedia of Type Strains, Phase III (KMG-III): the genomes of soil and plant-associated and newly described type strains.</title>
        <authorList>
            <person name="Whitman W."/>
        </authorList>
    </citation>
    <scope>NUCLEOTIDE SEQUENCE [LARGE SCALE GENOMIC DNA]</scope>
    <source>
        <strain evidence="9 10">CECT 8301</strain>
    </source>
</reference>
<evidence type="ECO:0000256" key="5">
    <source>
        <dbReference type="ARBA" id="ARBA00023136"/>
    </source>
</evidence>
<dbReference type="InterPro" id="IPR023996">
    <property type="entry name" value="TonB-dep_OMP_SusC/RagA"/>
</dbReference>
<evidence type="ECO:0000256" key="3">
    <source>
        <dbReference type="ARBA" id="ARBA00022452"/>
    </source>
</evidence>
<dbReference type="InterPro" id="IPR023997">
    <property type="entry name" value="TonB-dep_OMP_SusC/RagA_CS"/>
</dbReference>
<dbReference type="Pfam" id="PF07715">
    <property type="entry name" value="Plug"/>
    <property type="match status" value="1"/>
</dbReference>
<dbReference type="InterPro" id="IPR012910">
    <property type="entry name" value="Plug_dom"/>
</dbReference>
<dbReference type="Gene3D" id="2.170.130.10">
    <property type="entry name" value="TonB-dependent receptor, plug domain"/>
    <property type="match status" value="1"/>
</dbReference>
<keyword evidence="2 7" id="KW-0813">Transport</keyword>
<accession>A0A4R8MCB6</accession>
<evidence type="ECO:0000256" key="6">
    <source>
        <dbReference type="ARBA" id="ARBA00023237"/>
    </source>
</evidence>
<dbReference type="NCBIfam" id="TIGR04056">
    <property type="entry name" value="OMP_RagA_SusC"/>
    <property type="match status" value="1"/>
</dbReference>
<feature type="domain" description="TonB-dependent receptor plug" evidence="8">
    <location>
        <begin position="156"/>
        <end position="265"/>
    </location>
</feature>
<evidence type="ECO:0000259" key="8">
    <source>
        <dbReference type="Pfam" id="PF07715"/>
    </source>
</evidence>
<evidence type="ECO:0000256" key="2">
    <source>
        <dbReference type="ARBA" id="ARBA00022448"/>
    </source>
</evidence>